<feature type="region of interest" description="Disordered" evidence="1">
    <location>
        <begin position="77"/>
        <end position="144"/>
    </location>
</feature>
<feature type="compositionally biased region" description="Pro residues" evidence="1">
    <location>
        <begin position="96"/>
        <end position="106"/>
    </location>
</feature>
<evidence type="ECO:0000256" key="1">
    <source>
        <dbReference type="SAM" id="MobiDB-lite"/>
    </source>
</evidence>
<organism evidence="3 4">
    <name type="scientific">Actinocrispum wychmicini</name>
    <dbReference type="NCBI Taxonomy" id="1213861"/>
    <lineage>
        <taxon>Bacteria</taxon>
        <taxon>Bacillati</taxon>
        <taxon>Actinomycetota</taxon>
        <taxon>Actinomycetes</taxon>
        <taxon>Pseudonocardiales</taxon>
        <taxon>Pseudonocardiaceae</taxon>
        <taxon>Actinocrispum</taxon>
    </lineage>
</organism>
<gene>
    <name evidence="3" type="ORF">EV192_101320</name>
</gene>
<feature type="transmembrane region" description="Helical" evidence="2">
    <location>
        <begin position="40"/>
        <end position="61"/>
    </location>
</feature>
<dbReference type="Proteomes" id="UP000295680">
    <property type="component" value="Unassembled WGS sequence"/>
</dbReference>
<dbReference type="RefSeq" id="WP_132110364.1">
    <property type="nucleotide sequence ID" value="NZ_SLWS01000001.1"/>
</dbReference>
<dbReference type="EMBL" id="SLWS01000001">
    <property type="protein sequence ID" value="TCO64544.1"/>
    <property type="molecule type" value="Genomic_DNA"/>
</dbReference>
<sequence length="264" mass="26606">MDIEDELTRLFQDDRLDVQVAADAEKAVVAGARRVRRRRIALVSAAGVVSAVALVAGAVALTRPSSTASDVAVPQLTITSSTPDSPLTSAASSAPDSPPSTSPPAVDPSTPKTPGKVPPVATTPRPATSKDTSPPVTPTTLGPTGLGSFVLGMSEADLVATNQVTPSTSTASCAGYTVNGRTDVTLTVSKKNGLVGIAVHGSTHTPEGIGIGATEDQIRAKYPSYSGGVTPVPGNSSARYKFDLSTATPAKVVSISLTQGTDCG</sequence>
<reference evidence="3 4" key="1">
    <citation type="submission" date="2019-03" db="EMBL/GenBank/DDBJ databases">
        <title>Genomic Encyclopedia of Type Strains, Phase IV (KMG-IV): sequencing the most valuable type-strain genomes for metagenomic binning, comparative biology and taxonomic classification.</title>
        <authorList>
            <person name="Goeker M."/>
        </authorList>
    </citation>
    <scope>NUCLEOTIDE SEQUENCE [LARGE SCALE GENOMIC DNA]</scope>
    <source>
        <strain evidence="3 4">DSM 45934</strain>
    </source>
</reference>
<feature type="compositionally biased region" description="Low complexity" evidence="1">
    <location>
        <begin position="79"/>
        <end position="95"/>
    </location>
</feature>
<feature type="compositionally biased region" description="Low complexity" evidence="1">
    <location>
        <begin position="118"/>
        <end position="144"/>
    </location>
</feature>
<evidence type="ECO:0000313" key="3">
    <source>
        <dbReference type="EMBL" id="TCO64544.1"/>
    </source>
</evidence>
<keyword evidence="2" id="KW-0472">Membrane</keyword>
<accession>A0A4R2JXF1</accession>
<dbReference type="AlphaFoldDB" id="A0A4R2JXF1"/>
<comment type="caution">
    <text evidence="3">The sequence shown here is derived from an EMBL/GenBank/DDBJ whole genome shotgun (WGS) entry which is preliminary data.</text>
</comment>
<proteinExistence type="predicted"/>
<evidence type="ECO:0000313" key="4">
    <source>
        <dbReference type="Proteomes" id="UP000295680"/>
    </source>
</evidence>
<dbReference type="OrthoDB" id="3695075at2"/>
<keyword evidence="2" id="KW-0812">Transmembrane</keyword>
<keyword evidence="2" id="KW-1133">Transmembrane helix</keyword>
<name>A0A4R2JXF1_9PSEU</name>
<evidence type="ECO:0000256" key="2">
    <source>
        <dbReference type="SAM" id="Phobius"/>
    </source>
</evidence>
<keyword evidence="4" id="KW-1185">Reference proteome</keyword>
<protein>
    <submittedName>
        <fullName evidence="3">Uncharacterized protein</fullName>
    </submittedName>
</protein>